<evidence type="ECO:0000313" key="1">
    <source>
        <dbReference type="EMBL" id="RUT00254.1"/>
    </source>
</evidence>
<sequence length="407" mass="47334">MFYEALPSLYFINKILKIYVPDSTYITLKSYSYIQPVNQMSIILGQNLSKEAELLIACARTSCDDKYRYKIEDLIESNINWQYFMQIAMLHKVMPLVYTNLNAVARSSVPKEVLETLRSLFQRNAQKNLLLTGELLRILALLEQEDITAVPYKGPVLANSVYGNLAMRQSGDIDIIVQRSDILKVKPLLLGLGYKRTQKLTDAQELAFFQSNREHTYDFIDDAKQVLIEIHWRITPRFSSLIEPKHFWNYLKPQAFGSRTVNSLPLDYWLPILCVHGSRHCWERLGWISDLAELIRRHDIDWDKTINFASSLGCRRMLLLGLFLASELMGTVLPQFVIQQIQAESQIFTLATEVGTHLFKPDNAKAKFMGTTLYHIQARERWQDKAMYLQSFIDWLVHPDKWNWSNT</sequence>
<dbReference type="AlphaFoldDB" id="A0A3S1CCT7"/>
<reference evidence="1" key="2">
    <citation type="journal article" date="2019" name="Genome Biol. Evol.">
        <title>Day and night: Metabolic profiles and evolutionary relationships of six axenic non-marine cyanobacteria.</title>
        <authorList>
            <person name="Will S.E."/>
            <person name="Henke P."/>
            <person name="Boedeker C."/>
            <person name="Huang S."/>
            <person name="Brinkmann H."/>
            <person name="Rohde M."/>
            <person name="Jarek M."/>
            <person name="Friedl T."/>
            <person name="Seufert S."/>
            <person name="Schumacher M."/>
            <person name="Overmann J."/>
            <person name="Neumann-Schaal M."/>
            <person name="Petersen J."/>
        </authorList>
    </citation>
    <scope>NUCLEOTIDE SEQUENCE [LARGE SCALE GENOMIC DNA]</scope>
    <source>
        <strain evidence="1">PCC 7102</strain>
    </source>
</reference>
<dbReference type="InterPro" id="IPR039498">
    <property type="entry name" value="NTP_transf_5"/>
</dbReference>
<organism evidence="1 2">
    <name type="scientific">Dulcicalothrix desertica PCC 7102</name>
    <dbReference type="NCBI Taxonomy" id="232991"/>
    <lineage>
        <taxon>Bacteria</taxon>
        <taxon>Bacillati</taxon>
        <taxon>Cyanobacteriota</taxon>
        <taxon>Cyanophyceae</taxon>
        <taxon>Nostocales</taxon>
        <taxon>Calotrichaceae</taxon>
        <taxon>Dulcicalothrix</taxon>
    </lineage>
</organism>
<comment type="caution">
    <text evidence="1">The sequence shown here is derived from an EMBL/GenBank/DDBJ whole genome shotgun (WGS) entry which is preliminary data.</text>
</comment>
<evidence type="ECO:0000313" key="2">
    <source>
        <dbReference type="Proteomes" id="UP000271624"/>
    </source>
</evidence>
<gene>
    <name evidence="1" type="ORF">DSM106972_077020</name>
</gene>
<protein>
    <recommendedName>
        <fullName evidence="3">Nucleotidyltransferase</fullName>
    </recommendedName>
</protein>
<evidence type="ECO:0008006" key="3">
    <source>
        <dbReference type="Google" id="ProtNLM"/>
    </source>
</evidence>
<accession>A0A3S1CCT7</accession>
<proteinExistence type="predicted"/>
<dbReference type="Pfam" id="PF14907">
    <property type="entry name" value="NTP_transf_5"/>
    <property type="match status" value="1"/>
</dbReference>
<dbReference type="Proteomes" id="UP000271624">
    <property type="component" value="Unassembled WGS sequence"/>
</dbReference>
<reference evidence="1" key="1">
    <citation type="submission" date="2018-12" db="EMBL/GenBank/DDBJ databases">
        <authorList>
            <person name="Will S."/>
            <person name="Neumann-Schaal M."/>
            <person name="Henke P."/>
        </authorList>
    </citation>
    <scope>NUCLEOTIDE SEQUENCE</scope>
    <source>
        <strain evidence="1">PCC 7102</strain>
    </source>
</reference>
<dbReference type="EMBL" id="RSCL01000025">
    <property type="protein sequence ID" value="RUT00254.1"/>
    <property type="molecule type" value="Genomic_DNA"/>
</dbReference>
<keyword evidence="2" id="KW-1185">Reference proteome</keyword>
<name>A0A3S1CCT7_9CYAN</name>